<organism evidence="1 2">
    <name type="scientific">Salipiger abyssi</name>
    <dbReference type="NCBI Taxonomy" id="1250539"/>
    <lineage>
        <taxon>Bacteria</taxon>
        <taxon>Pseudomonadati</taxon>
        <taxon>Pseudomonadota</taxon>
        <taxon>Alphaproteobacteria</taxon>
        <taxon>Rhodobacterales</taxon>
        <taxon>Roseobacteraceae</taxon>
        <taxon>Salipiger</taxon>
    </lineage>
</organism>
<keyword evidence="2" id="KW-1185">Reference proteome</keyword>
<dbReference type="Proteomes" id="UP000187059">
    <property type="component" value="Chromosome"/>
</dbReference>
<reference evidence="1 2" key="1">
    <citation type="submission" date="2016-04" db="EMBL/GenBank/DDBJ databases">
        <title>Deep-sea bacteria in the southern Pacific.</title>
        <authorList>
            <person name="Tang K."/>
        </authorList>
    </citation>
    <scope>NUCLEOTIDE SEQUENCE [LARGE SCALE GENOMIC DNA]</scope>
    <source>
        <strain evidence="1 2">JLT2014</strain>
    </source>
</reference>
<gene>
    <name evidence="1" type="ORF">Ga0080574_TMP1864</name>
</gene>
<dbReference type="EMBL" id="CP015093">
    <property type="protein sequence ID" value="APZ52198.1"/>
    <property type="molecule type" value="Genomic_DNA"/>
</dbReference>
<accession>A0A1P8US90</accession>
<name>A0A1P8US90_9RHOB</name>
<evidence type="ECO:0000313" key="1">
    <source>
        <dbReference type="EMBL" id="APZ52198.1"/>
    </source>
</evidence>
<proteinExistence type="predicted"/>
<dbReference type="KEGG" id="paby:Ga0080574_TMP1864"/>
<dbReference type="AlphaFoldDB" id="A0A1P8US90"/>
<protein>
    <submittedName>
        <fullName evidence="1">Uncharacterized protein</fullName>
    </submittedName>
</protein>
<sequence length="50" mass="5136">MTAADLAAGPCALPAAPMAMPSQVIEPKRGVRHGIAALMRRALPSQNVPT</sequence>
<evidence type="ECO:0000313" key="2">
    <source>
        <dbReference type="Proteomes" id="UP000187059"/>
    </source>
</evidence>
<dbReference type="STRING" id="1250539.Ga0080574_TMP1864"/>